<evidence type="ECO:0000313" key="4">
    <source>
        <dbReference type="EMBL" id="PIT17300.1"/>
    </source>
</evidence>
<sequence>MEIKMEIIINIKYKNPIGDIDDDIDDELTPFQYALEELRRYVDCEFFIRLKDNYKVNLDLYPDITVCYEDIVKSIKRVKNNWTGKDDIWFCEQGSDFYFYYDIKDKGVELEYKKGPDVGIYNGKIPDMKIFISKLEYVQVWETLFKKLSTLIEVKLNKKINLPF</sequence>
<proteinExistence type="predicted"/>
<dbReference type="EMBL" id="MDVB01000097">
    <property type="protein sequence ID" value="PIT13633.1"/>
    <property type="molecule type" value="Genomic_DNA"/>
</dbReference>
<dbReference type="EMBL" id="MDVB01000027">
    <property type="protein sequence ID" value="PIT17300.1"/>
    <property type="molecule type" value="Genomic_DNA"/>
</dbReference>
<dbReference type="EMBL" id="MDVB01000031">
    <property type="protein sequence ID" value="PIT17274.1"/>
    <property type="molecule type" value="Genomic_DNA"/>
</dbReference>
<evidence type="ECO:0000313" key="1">
    <source>
        <dbReference type="EMBL" id="PIT13633.1"/>
    </source>
</evidence>
<dbReference type="Proteomes" id="UP000231293">
    <property type="component" value="Unassembled WGS sequence"/>
</dbReference>
<evidence type="ECO:0000313" key="3">
    <source>
        <dbReference type="EMBL" id="PIT17274.1"/>
    </source>
</evidence>
<gene>
    <name evidence="4" type="ORF">BGI32_03005</name>
    <name evidence="3" type="ORF">BGI32_03120</name>
    <name evidence="2" type="ORF">BGI32_03135</name>
    <name evidence="1" type="ORF">BGI32_09005</name>
</gene>
<dbReference type="AlphaFoldDB" id="A0A2N9WSC2"/>
<protein>
    <submittedName>
        <fullName evidence="1">Uncharacterized protein</fullName>
    </submittedName>
</protein>
<accession>A0A2N9WSC2</accession>
<organism evidence="1 5">
    <name type="scientific">Snodgrassella alvi</name>
    <dbReference type="NCBI Taxonomy" id="1196083"/>
    <lineage>
        <taxon>Bacteria</taxon>
        <taxon>Pseudomonadati</taxon>
        <taxon>Pseudomonadota</taxon>
        <taxon>Betaproteobacteria</taxon>
        <taxon>Neisseriales</taxon>
        <taxon>Neisseriaceae</taxon>
        <taxon>Snodgrassella</taxon>
    </lineage>
</organism>
<comment type="caution">
    <text evidence="1">The sequence shown here is derived from an EMBL/GenBank/DDBJ whole genome shotgun (WGS) entry which is preliminary data.</text>
</comment>
<dbReference type="EMBL" id="MDVB01000032">
    <property type="protein sequence ID" value="PIT17264.1"/>
    <property type="molecule type" value="Genomic_DNA"/>
</dbReference>
<reference evidence="1 5" key="1">
    <citation type="journal article" date="2017" name="MBio">
        <title>Type VI secretion-mediated competition in the bee gut microbiome.</title>
        <authorList>
            <person name="Steele M.I."/>
            <person name="Kwong W.K."/>
            <person name="Powell J.E."/>
            <person name="Whiteley M."/>
            <person name="Moran N.A."/>
        </authorList>
    </citation>
    <scope>NUCLEOTIDE SEQUENCE [LARGE SCALE GENOMIC DNA]</scope>
    <source>
        <strain evidence="1 5">App2-2</strain>
    </source>
</reference>
<name>A0A2N9WSC2_9NEIS</name>
<evidence type="ECO:0000313" key="2">
    <source>
        <dbReference type="EMBL" id="PIT17264.1"/>
    </source>
</evidence>
<evidence type="ECO:0000313" key="5">
    <source>
        <dbReference type="Proteomes" id="UP000231293"/>
    </source>
</evidence>